<dbReference type="InParanoid" id="A0A0C2WKJ0"/>
<dbReference type="AlphaFoldDB" id="A0A0C2WKJ0"/>
<gene>
    <name evidence="1" type="ORF">M378DRAFT_807999</name>
</gene>
<keyword evidence="2" id="KW-1185">Reference proteome</keyword>
<proteinExistence type="predicted"/>
<reference evidence="1 2" key="1">
    <citation type="submission" date="2014-04" db="EMBL/GenBank/DDBJ databases">
        <title>Evolutionary Origins and Diversification of the Mycorrhizal Mutualists.</title>
        <authorList>
            <consortium name="DOE Joint Genome Institute"/>
            <consortium name="Mycorrhizal Genomics Consortium"/>
            <person name="Kohler A."/>
            <person name="Kuo A."/>
            <person name="Nagy L.G."/>
            <person name="Floudas D."/>
            <person name="Copeland A."/>
            <person name="Barry K.W."/>
            <person name="Cichocki N."/>
            <person name="Veneault-Fourrey C."/>
            <person name="LaButti K."/>
            <person name="Lindquist E.A."/>
            <person name="Lipzen A."/>
            <person name="Lundell T."/>
            <person name="Morin E."/>
            <person name="Murat C."/>
            <person name="Riley R."/>
            <person name="Ohm R."/>
            <person name="Sun H."/>
            <person name="Tunlid A."/>
            <person name="Henrissat B."/>
            <person name="Grigoriev I.V."/>
            <person name="Hibbett D.S."/>
            <person name="Martin F."/>
        </authorList>
    </citation>
    <scope>NUCLEOTIDE SEQUENCE [LARGE SCALE GENOMIC DNA]</scope>
    <source>
        <strain evidence="1 2">Koide BX008</strain>
    </source>
</reference>
<organism evidence="1 2">
    <name type="scientific">Amanita muscaria (strain Koide BX008)</name>
    <dbReference type="NCBI Taxonomy" id="946122"/>
    <lineage>
        <taxon>Eukaryota</taxon>
        <taxon>Fungi</taxon>
        <taxon>Dikarya</taxon>
        <taxon>Basidiomycota</taxon>
        <taxon>Agaricomycotina</taxon>
        <taxon>Agaricomycetes</taxon>
        <taxon>Agaricomycetidae</taxon>
        <taxon>Agaricales</taxon>
        <taxon>Pluteineae</taxon>
        <taxon>Amanitaceae</taxon>
        <taxon>Amanita</taxon>
    </lineage>
</organism>
<dbReference type="HOGENOM" id="CLU_2399222_0_0_1"/>
<evidence type="ECO:0000313" key="1">
    <source>
        <dbReference type="EMBL" id="KIL62042.1"/>
    </source>
</evidence>
<name>A0A0C2WKJ0_AMAMK</name>
<protein>
    <submittedName>
        <fullName evidence="1">Uncharacterized protein</fullName>
    </submittedName>
</protein>
<dbReference type="EMBL" id="KN818276">
    <property type="protein sequence ID" value="KIL62042.1"/>
    <property type="molecule type" value="Genomic_DNA"/>
</dbReference>
<evidence type="ECO:0000313" key="2">
    <source>
        <dbReference type="Proteomes" id="UP000054549"/>
    </source>
</evidence>
<accession>A0A0C2WKJ0</accession>
<sequence>MIRNLNTQQSRRSTPSIITTFPVTLKAVIPCKKPATKTPMPPFRMLQAVAMSIHTPLASAFEATAATITLGTTRNEGNDAWFANLSPRRIRDG</sequence>
<dbReference type="Proteomes" id="UP000054549">
    <property type="component" value="Unassembled WGS sequence"/>
</dbReference>